<reference evidence="2 3" key="1">
    <citation type="submission" date="2019-03" db="EMBL/GenBank/DDBJ databases">
        <title>First draft genome of Liparis tanakae, snailfish: a comprehensive survey of snailfish specific genes.</title>
        <authorList>
            <person name="Kim W."/>
            <person name="Song I."/>
            <person name="Jeong J.-H."/>
            <person name="Kim D."/>
            <person name="Kim S."/>
            <person name="Ryu S."/>
            <person name="Song J.Y."/>
            <person name="Lee S.K."/>
        </authorList>
    </citation>
    <scope>NUCLEOTIDE SEQUENCE [LARGE SCALE GENOMIC DNA]</scope>
    <source>
        <tissue evidence="2">Muscle</tissue>
    </source>
</reference>
<evidence type="ECO:0000313" key="2">
    <source>
        <dbReference type="EMBL" id="TNN43757.1"/>
    </source>
</evidence>
<gene>
    <name evidence="2" type="ORF">EYF80_046066</name>
</gene>
<organism evidence="2 3">
    <name type="scientific">Liparis tanakae</name>
    <name type="common">Tanaka's snailfish</name>
    <dbReference type="NCBI Taxonomy" id="230148"/>
    <lineage>
        <taxon>Eukaryota</taxon>
        <taxon>Metazoa</taxon>
        <taxon>Chordata</taxon>
        <taxon>Craniata</taxon>
        <taxon>Vertebrata</taxon>
        <taxon>Euteleostomi</taxon>
        <taxon>Actinopterygii</taxon>
        <taxon>Neopterygii</taxon>
        <taxon>Teleostei</taxon>
        <taxon>Neoteleostei</taxon>
        <taxon>Acanthomorphata</taxon>
        <taxon>Eupercaria</taxon>
        <taxon>Perciformes</taxon>
        <taxon>Cottioidei</taxon>
        <taxon>Cottales</taxon>
        <taxon>Liparidae</taxon>
        <taxon>Liparis</taxon>
    </lineage>
</organism>
<protein>
    <submittedName>
        <fullName evidence="2">Uncharacterized protein</fullName>
    </submittedName>
</protein>
<keyword evidence="3" id="KW-1185">Reference proteome</keyword>
<accession>A0A4Z2FR78</accession>
<dbReference type="Proteomes" id="UP000314294">
    <property type="component" value="Unassembled WGS sequence"/>
</dbReference>
<name>A0A4Z2FR78_9TELE</name>
<comment type="caution">
    <text evidence="2">The sequence shown here is derived from an EMBL/GenBank/DDBJ whole genome shotgun (WGS) entry which is preliminary data.</text>
</comment>
<feature type="region of interest" description="Disordered" evidence="1">
    <location>
        <begin position="68"/>
        <end position="123"/>
    </location>
</feature>
<evidence type="ECO:0000313" key="3">
    <source>
        <dbReference type="Proteomes" id="UP000314294"/>
    </source>
</evidence>
<evidence type="ECO:0000256" key="1">
    <source>
        <dbReference type="SAM" id="MobiDB-lite"/>
    </source>
</evidence>
<proteinExistence type="predicted"/>
<dbReference type="AlphaFoldDB" id="A0A4Z2FR78"/>
<sequence>MGGNAIPSSAVEPRLEAGGWRLEAGGWRLEAGGSLHLLQMTSADKSAPPDYSLLQCGAFVSPSDLHRNRSVQHSASSIRDPTWPSYHGAAERPEPPQQDGGKQEHQDEQSYGHNGPVRLEENSGSRAQKCTALLAVRWVYLGFIEVFHSHTVHSGAQLPCSAGLRRNKTFKQIICKTSEDLT</sequence>
<dbReference type="EMBL" id="SRLO01000947">
    <property type="protein sequence ID" value="TNN43757.1"/>
    <property type="molecule type" value="Genomic_DNA"/>
</dbReference>
<feature type="compositionally biased region" description="Basic and acidic residues" evidence="1">
    <location>
        <begin position="101"/>
        <end position="110"/>
    </location>
</feature>